<evidence type="ECO:0000313" key="2">
    <source>
        <dbReference type="EMBL" id="EJD33029.1"/>
    </source>
</evidence>
<sequence length="52" mass="5490">MLYPALADHLARTSLAATCSSLRVSAMVLVSSGDALPGPGQSFRPHVPRRDI</sequence>
<name>J0CS07_AURST</name>
<dbReference type="Proteomes" id="UP000006514">
    <property type="component" value="Unassembled WGS sequence"/>
</dbReference>
<dbReference type="KEGG" id="adl:AURDEDRAFT_177884"/>
<organism evidence="2 3">
    <name type="scientific">Auricularia subglabra (strain TFB-10046 / SS5)</name>
    <name type="common">White-rot fungus</name>
    <name type="synonym">Auricularia delicata (strain TFB10046)</name>
    <dbReference type="NCBI Taxonomy" id="717982"/>
    <lineage>
        <taxon>Eukaryota</taxon>
        <taxon>Fungi</taxon>
        <taxon>Dikarya</taxon>
        <taxon>Basidiomycota</taxon>
        <taxon>Agaricomycotina</taxon>
        <taxon>Agaricomycetes</taxon>
        <taxon>Auriculariales</taxon>
        <taxon>Auriculariaceae</taxon>
        <taxon>Auricularia</taxon>
    </lineage>
</organism>
<evidence type="ECO:0000313" key="3">
    <source>
        <dbReference type="Proteomes" id="UP000006514"/>
    </source>
</evidence>
<reference evidence="3" key="1">
    <citation type="journal article" date="2012" name="Science">
        <title>The Paleozoic origin of enzymatic lignin decomposition reconstructed from 31 fungal genomes.</title>
        <authorList>
            <person name="Floudas D."/>
            <person name="Binder M."/>
            <person name="Riley R."/>
            <person name="Barry K."/>
            <person name="Blanchette R.A."/>
            <person name="Henrissat B."/>
            <person name="Martinez A.T."/>
            <person name="Otillar R."/>
            <person name="Spatafora J.W."/>
            <person name="Yadav J.S."/>
            <person name="Aerts A."/>
            <person name="Benoit I."/>
            <person name="Boyd A."/>
            <person name="Carlson A."/>
            <person name="Copeland A."/>
            <person name="Coutinho P.M."/>
            <person name="de Vries R.P."/>
            <person name="Ferreira P."/>
            <person name="Findley K."/>
            <person name="Foster B."/>
            <person name="Gaskell J."/>
            <person name="Glotzer D."/>
            <person name="Gorecki P."/>
            <person name="Heitman J."/>
            <person name="Hesse C."/>
            <person name="Hori C."/>
            <person name="Igarashi K."/>
            <person name="Jurgens J.A."/>
            <person name="Kallen N."/>
            <person name="Kersten P."/>
            <person name="Kohler A."/>
            <person name="Kuees U."/>
            <person name="Kumar T.K.A."/>
            <person name="Kuo A."/>
            <person name="LaButti K."/>
            <person name="Larrondo L.F."/>
            <person name="Lindquist E."/>
            <person name="Ling A."/>
            <person name="Lombard V."/>
            <person name="Lucas S."/>
            <person name="Lundell T."/>
            <person name="Martin R."/>
            <person name="McLaughlin D.J."/>
            <person name="Morgenstern I."/>
            <person name="Morin E."/>
            <person name="Murat C."/>
            <person name="Nagy L.G."/>
            <person name="Nolan M."/>
            <person name="Ohm R.A."/>
            <person name="Patyshakuliyeva A."/>
            <person name="Rokas A."/>
            <person name="Ruiz-Duenas F.J."/>
            <person name="Sabat G."/>
            <person name="Salamov A."/>
            <person name="Samejima M."/>
            <person name="Schmutz J."/>
            <person name="Slot J.C."/>
            <person name="St John F."/>
            <person name="Stenlid J."/>
            <person name="Sun H."/>
            <person name="Sun S."/>
            <person name="Syed K."/>
            <person name="Tsang A."/>
            <person name="Wiebenga A."/>
            <person name="Young D."/>
            <person name="Pisabarro A."/>
            <person name="Eastwood D.C."/>
            <person name="Martin F."/>
            <person name="Cullen D."/>
            <person name="Grigoriev I.V."/>
            <person name="Hibbett D.S."/>
        </authorList>
    </citation>
    <scope>NUCLEOTIDE SEQUENCE [LARGE SCALE GENOMIC DNA]</scope>
    <source>
        <strain evidence="3">TFB10046</strain>
    </source>
</reference>
<dbReference type="EMBL" id="JH688482">
    <property type="protein sequence ID" value="EJD33029.1"/>
    <property type="molecule type" value="Genomic_DNA"/>
</dbReference>
<dbReference type="AlphaFoldDB" id="J0CS07"/>
<accession>J0CS07</accession>
<dbReference type="InParanoid" id="J0CS07"/>
<keyword evidence="3" id="KW-1185">Reference proteome</keyword>
<evidence type="ECO:0000256" key="1">
    <source>
        <dbReference type="SAM" id="MobiDB-lite"/>
    </source>
</evidence>
<feature type="region of interest" description="Disordered" evidence="1">
    <location>
        <begin position="33"/>
        <end position="52"/>
    </location>
</feature>
<gene>
    <name evidence="2" type="ORF">AURDEDRAFT_177884</name>
</gene>
<protein>
    <submittedName>
        <fullName evidence="2">Uncharacterized protein</fullName>
    </submittedName>
</protein>
<proteinExistence type="predicted"/>